<dbReference type="InterPro" id="IPR028203">
    <property type="entry name" value="PSII_CF48-like_dom"/>
</dbReference>
<accession>A0A1F6TM00</accession>
<proteinExistence type="predicted"/>
<evidence type="ECO:0000313" key="5">
    <source>
        <dbReference type="Proteomes" id="UP000179360"/>
    </source>
</evidence>
<feature type="domain" description="Photosynthesis system II assembly factor Ycf48/Hcf136-like" evidence="3">
    <location>
        <begin position="136"/>
        <end position="255"/>
    </location>
</feature>
<evidence type="ECO:0000256" key="1">
    <source>
        <dbReference type="ARBA" id="ARBA00022531"/>
    </source>
</evidence>
<evidence type="ECO:0000313" key="4">
    <source>
        <dbReference type="EMBL" id="OGI46167.1"/>
    </source>
</evidence>
<evidence type="ECO:0000259" key="3">
    <source>
        <dbReference type="Pfam" id="PF14870"/>
    </source>
</evidence>
<dbReference type="SUPFAM" id="SSF50939">
    <property type="entry name" value="Sialidases"/>
    <property type="match status" value="1"/>
</dbReference>
<evidence type="ECO:0000256" key="2">
    <source>
        <dbReference type="ARBA" id="ARBA00023276"/>
    </source>
</evidence>
<comment type="caution">
    <text evidence="4">The sequence shown here is derived from an EMBL/GenBank/DDBJ whole genome shotgun (WGS) entry which is preliminary data.</text>
</comment>
<dbReference type="PANTHER" id="PTHR47199:SF2">
    <property type="entry name" value="PHOTOSYSTEM II STABILITY_ASSEMBLY FACTOR HCF136, CHLOROPLASTIC"/>
    <property type="match status" value="1"/>
</dbReference>
<name>A0A1F6TM00_9PROT</name>
<gene>
    <name evidence="4" type="ORF">A2637_07795</name>
</gene>
<reference evidence="4 5" key="1">
    <citation type="journal article" date="2016" name="Nat. Commun.">
        <title>Thousands of microbial genomes shed light on interconnected biogeochemical processes in an aquifer system.</title>
        <authorList>
            <person name="Anantharaman K."/>
            <person name="Brown C.T."/>
            <person name="Hug L.A."/>
            <person name="Sharon I."/>
            <person name="Castelle C.J."/>
            <person name="Probst A.J."/>
            <person name="Thomas B.C."/>
            <person name="Singh A."/>
            <person name="Wilkins M.J."/>
            <person name="Karaoz U."/>
            <person name="Brodie E.L."/>
            <person name="Williams K.H."/>
            <person name="Hubbard S.S."/>
            <person name="Banfield J.F."/>
        </authorList>
    </citation>
    <scope>NUCLEOTIDE SEQUENCE [LARGE SCALE GENOMIC DNA]</scope>
</reference>
<dbReference type="PANTHER" id="PTHR47199">
    <property type="entry name" value="PHOTOSYSTEM II STABILITY/ASSEMBLY FACTOR HCF136, CHLOROPLASTIC"/>
    <property type="match status" value="1"/>
</dbReference>
<dbReference type="Pfam" id="PF14870">
    <property type="entry name" value="PSII_BNR"/>
    <property type="match status" value="2"/>
</dbReference>
<dbReference type="Gene3D" id="2.130.10.10">
    <property type="entry name" value="YVTN repeat-like/Quinoprotein amine dehydrogenase"/>
    <property type="match status" value="2"/>
</dbReference>
<keyword evidence="1" id="KW-0602">Photosynthesis</keyword>
<feature type="domain" description="Photosynthesis system II assembly factor Ycf48/Hcf136-like" evidence="3">
    <location>
        <begin position="84"/>
        <end position="128"/>
    </location>
</feature>
<keyword evidence="2" id="KW-0604">Photosystem II</keyword>
<dbReference type="InterPro" id="IPR015943">
    <property type="entry name" value="WD40/YVTN_repeat-like_dom_sf"/>
</dbReference>
<sequence length="331" mass="34284">MGGAGARGGACILLSHALLAPLTGLALLAFAGGVGADAPAATEKALAKIRSLRPLLLDVASAGARLVAVGERGTVLVSDDRGQSWRGAQTPTPATLTAVYFHDARHGWAVGHDAVILRTQDGGETWAIVHSAPREEKPLLDVWFASADSGIAVGAYGLAYATHDGGRSWRPLKVLADDMHLNALARGSGGRLYIAGEAGTLARSTDGGRSWSRLPSPYRGSYFGMLALPDGTLLLHGLRGKIHRSTDDGRSWTPVESGTQANLLGGAVLDDGAVVLVGYDGVILVSRDQGRRFALSRDAEGKALAAAAAAGPEMLLLFGEGGVTRHPLKRP</sequence>
<dbReference type="InterPro" id="IPR036278">
    <property type="entry name" value="Sialidase_sf"/>
</dbReference>
<organism evidence="4 5">
    <name type="scientific">Candidatus Muproteobacteria bacterium RIFCSPHIGHO2_01_FULL_65_16</name>
    <dbReference type="NCBI Taxonomy" id="1817764"/>
    <lineage>
        <taxon>Bacteria</taxon>
        <taxon>Pseudomonadati</taxon>
        <taxon>Pseudomonadota</taxon>
        <taxon>Candidatus Muproteobacteria</taxon>
    </lineage>
</organism>
<dbReference type="GO" id="GO:0015979">
    <property type="term" value="P:photosynthesis"/>
    <property type="evidence" value="ECO:0007669"/>
    <property type="project" value="UniProtKB-KW"/>
</dbReference>
<protein>
    <recommendedName>
        <fullName evidence="3">Photosynthesis system II assembly factor Ycf48/Hcf136-like domain-containing protein</fullName>
    </recommendedName>
</protein>
<dbReference type="STRING" id="1817764.A2637_07795"/>
<dbReference type="EMBL" id="MFSY01000053">
    <property type="protein sequence ID" value="OGI46167.1"/>
    <property type="molecule type" value="Genomic_DNA"/>
</dbReference>
<dbReference type="CDD" id="cd15482">
    <property type="entry name" value="Sialidase_non-viral"/>
    <property type="match status" value="1"/>
</dbReference>
<dbReference type="Proteomes" id="UP000179360">
    <property type="component" value="Unassembled WGS sequence"/>
</dbReference>
<dbReference type="GO" id="GO:0009523">
    <property type="term" value="C:photosystem II"/>
    <property type="evidence" value="ECO:0007669"/>
    <property type="project" value="UniProtKB-KW"/>
</dbReference>
<dbReference type="AlphaFoldDB" id="A0A1F6TM00"/>